<evidence type="ECO:0008006" key="3">
    <source>
        <dbReference type="Google" id="ProtNLM"/>
    </source>
</evidence>
<evidence type="ECO:0000313" key="2">
    <source>
        <dbReference type="Proteomes" id="UP001310594"/>
    </source>
</evidence>
<protein>
    <recommendedName>
        <fullName evidence="3">Heterokaryon incompatibility domain-containing protein</fullName>
    </recommendedName>
</protein>
<gene>
    <name evidence="1" type="ORF">LTR97_001749</name>
</gene>
<dbReference type="AlphaFoldDB" id="A0AAN7WD40"/>
<accession>A0AAN7WD40</accession>
<sequence>MSEPYNYLRLKSERQEIRLLQVLPDAYDAPLRIVIEHATAVNGLWPPYETISYAWGEVKRTARLTVHEKMFIVQPGDDYTYSSLMAALEQFDLASWSRRTRQLSVPASTEAALKRVRLADKIRVLLLFIAPIFS</sequence>
<name>A0AAN7WD40_9PEZI</name>
<proteinExistence type="predicted"/>
<evidence type="ECO:0000313" key="1">
    <source>
        <dbReference type="EMBL" id="KAK5706758.1"/>
    </source>
</evidence>
<dbReference type="EMBL" id="JAVRQU010000002">
    <property type="protein sequence ID" value="KAK5706758.1"/>
    <property type="molecule type" value="Genomic_DNA"/>
</dbReference>
<reference evidence="1" key="1">
    <citation type="submission" date="2023-08" db="EMBL/GenBank/DDBJ databases">
        <title>Black Yeasts Isolated from many extreme environments.</title>
        <authorList>
            <person name="Coleine C."/>
            <person name="Stajich J.E."/>
            <person name="Selbmann L."/>
        </authorList>
    </citation>
    <scope>NUCLEOTIDE SEQUENCE</scope>
    <source>
        <strain evidence="1">CCFEE 5810</strain>
    </source>
</reference>
<comment type="caution">
    <text evidence="1">The sequence shown here is derived from an EMBL/GenBank/DDBJ whole genome shotgun (WGS) entry which is preliminary data.</text>
</comment>
<organism evidence="1 2">
    <name type="scientific">Elasticomyces elasticus</name>
    <dbReference type="NCBI Taxonomy" id="574655"/>
    <lineage>
        <taxon>Eukaryota</taxon>
        <taxon>Fungi</taxon>
        <taxon>Dikarya</taxon>
        <taxon>Ascomycota</taxon>
        <taxon>Pezizomycotina</taxon>
        <taxon>Dothideomycetes</taxon>
        <taxon>Dothideomycetidae</taxon>
        <taxon>Mycosphaerellales</taxon>
        <taxon>Teratosphaeriaceae</taxon>
        <taxon>Elasticomyces</taxon>
    </lineage>
</organism>
<dbReference type="Proteomes" id="UP001310594">
    <property type="component" value="Unassembled WGS sequence"/>
</dbReference>